<evidence type="ECO:0000256" key="3">
    <source>
        <dbReference type="SAM" id="SignalP"/>
    </source>
</evidence>
<dbReference type="Proteomes" id="UP000193920">
    <property type="component" value="Unassembled WGS sequence"/>
</dbReference>
<protein>
    <submittedName>
        <fullName evidence="4">Scaffoldin</fullName>
    </submittedName>
</protein>
<dbReference type="STRING" id="1754190.A0A1Y2DGE5"/>
<evidence type="ECO:0000256" key="2">
    <source>
        <dbReference type="SAM" id="Phobius"/>
    </source>
</evidence>
<comment type="caution">
    <text evidence="4">The sequence shown here is derived from an EMBL/GenBank/DDBJ whole genome shotgun (WGS) entry which is preliminary data.</text>
</comment>
<evidence type="ECO:0000256" key="1">
    <source>
        <dbReference type="SAM" id="MobiDB-lite"/>
    </source>
</evidence>
<name>A0A1Y2DGE5_9FUNG</name>
<sequence length="5098" mass="560703">MINYIFLRLLGIILLYTYLLKSVKAECSFTYNYENDSYEIGSCEEYGYYLINDSDNSVINDSTTTSAIILQYSSSNNQITKIDTKAGFYINASVKTLNNAIISCSGDPVTCKLITPNENSIYLNNSDDKELIQCVSSCKGFDGTKGTNTPAYYINADTTATSGSYVIECKIDECNTKETTENNIFINANFKEIAINSDSTDNHQLITCKSDGCSPMAISVDSSDKKEYFINSGDETDGTNKYFLITCSNNGSKTTCITDTVTIGSASELFYINGYYDINETSKDNINYLIKCDISSCTPYKPEKLEMGIEYYVHGGADGLKNAIISCTIGNAASCDFIAESNAYSIYINSFTKKLIQCSDNECKSINGIGENNKPAYYKNAAGTATNNSNNYIIKCENTCSTIPGEADSVYLNANNKVESSNNNGEANKPIIICTATNGCTPAEGTVASDSTGYYVNAGLYTNNDVKYELIKCTSTSECEATHSAVTNDITEVYYINQNYSNDGKYLIHCNSSGCTIYSNPTPVDGDEYYIYGGTNNITNAIIKVTISGAGTTKRDISAETSLISPSSTGYEIYINSSSAFKLIQCSSSKCIAFDGSGTSDIPSYYINAGKSSKKILIKCTNTDCIDEKAIENGVYLNANLMDTSDNTEGEPDKPLIICTATNGCTSAEGTINGDSGYYANAGVYTYDNVNYGLIICTSTSVCKAAPSAVSDNITEVYYINQNYSNDGKYLIHCNSSGCTIYSNTTSTDGDEYYIHGGANGLTNAIIKVTLSGTTKRDISAATSLISPSNTGYEIYINSSSAFKLIQCSSTECTAFNGSGTSTIPSYYINAGESPQKILIKCTDTDCTDEDATENSVYLNANLMDSSNNSKGEPDKPLIICTTTNGCTSSQGTVVSDSTGYYVNAGLYTNNNVKYELIKCTTTSECEATHSAVTNDITEVYYINQNYSNDGKYLIHCNSNECKVYSNPTSTDGDEYYIYGGANGLANAIIKVTISGESTVNSSFVTPLEYEIYINSSSAFKLIQCSSTKCTSFNGSGTSTIPSYYINAGKSTQKILIKCTDTNCTDEDATSNGVYLNANLMDSSNNTEGEPNKPLIICTATNECTSSQGTVASDSTGYYVNAGLYTDGSIKYELIKCTSTLVCEAATSAVTDNITEVYYINQNYSNDGNYLINCNSNECIIHSNLTPVNGDEYYINGGANGLSNAIIKVTISGASTTKRDISAATSLISPSSTRYEIYINSSSVFKLIQCSSSKCIAFNGSGTSDIPSYYINAGKSPQKILIKCTNTDCTDEEATENSVYLNANLMDSSNNTEGEPNKPLIICTATNECTSSQGTVASDSTGYYVNAGLYTDGSIKYELIKCTSTLVCEAATSAVTDNITEVYYINQNYSNDGNYLIHCNSNECIIYSNSTPVNGDEYYINGGANGLSNAIIKVTISGASTTKRDISAATSLISPSSTRYEIYINSSSVFKLIQCSSSKCIAFNGSGTSDIPSYYINAGKSPQKILIKCTNTDCTDEEATENSVHLNANLMDSSNNTEGEPNKPLIICTTTNGCTSSQGTVASDSTGYYVNAGLYTDGSIKYELIKCTSTSACIAAPSAVTNDITEVYYINQNYSNDGKYLIHCNSNECIIYSNPTPVNGDEYYIHGGTNNITNAIIKVTISGAGTTKRDISAETSLISPSSTGYEIYINSSSAFKLIQCSSSKCIAFNGSGTSDIPSYYINAGKSTQKILIKCTNTDCTDEDATENGVYLNANLMDTSSNTEGEPDKPLIICTATNGCTSSQGTVASDSKGYYVNAGLYTNNNVKYELIECTTTSACEAAASAVSDNITEVYYINQNYSNDGKYLIHCNSSGCTIYSNPTPVDGDEYYIHGGANGLTNAIIKVTLSGTTKRDISAATSLISPSSTGYEIYINSSSAFKLIQCSSSKCIAFDGSGTSDIPSYYINAGKSPQKILIKCTDTDCIDEEATENSVYLNANLMDTSSNTEGEPDKPLIICTANNGCTSSQGTVASDSTGYYVNAGIYTNNDVNYELIKCTSTSVCEAAASTVTNDITEVYYINQNYSNDENYLIHCNSNECKVYSNPTSTDGDEYYIHGGANGLTNAIIKVTISGENTVNSSFVTPLEYEIYINSSSAFKLIQCSSTKCTSFNGSGTSTIPSYYINAGKSTQKILIKCTDTNCTDEDATSNGVYLNANLMDSSNNTEGEPDKPIIICTATNECTSSQGTVASDSTGYYVNAGLYTDGSIKYELIKCTSTLACEAATSAVTDNITEVYYINQNYSNDGNYLIHCNSSGCTIYSNSTPVDGDEYYIHGGANGLTNAIIKVTISGASTTKRDISAATSLISPSSTRYEIYINSSSEFKLIQCSSTECTSFNGSGTSDIPSYFINAGKSTQKILIKCTDTDCTDEEAIDNGVYLNANLMDSINNSKGEPNKPLIVCTAADSCTSAEGTINGGSGYYVNAGVYTEAKPLIKCTSTKECILDGVTFGTEVTEVFYINGNKMNDGMYLIKCTSTDTTNPCTIYENPENRSTTEYYVHGAPEGLDKAIIKVEISSESTTESLIEHAEAYDIYYNTFTSLLIQCSNEACTAFSGGGTDKIPNYYINADAAIADEFIITCDETNKCKRTKGAEHDVYLNGNLKESSNNPNGEADKPLIICTETECVSAIGTLTNDIGFYVNAGTYEDNENKINPLIKCTTTTTCEATTITFETDITEHFYINGNKEKDNHYLIHCLNENECEIYINRNKTPGKEYYIHGDADNLTKAIIQVSIDEVKDQSGEEIQESITCTLINGEETQIYLNSSPNHNLIQCFKSDDNSTGCTEFEGTGDVNEPIYYVNAAVATDDSYDKLLIQCEDTCHEAKGAQSNVYLNANLKTSSNSKGDSVNHLIICNEKKCEVKANEVVSGKYEYYVNAGTYNANPLIDTLIECSNSESIKCETKDMSKLGVGTATLREVFFINKNYGVDPTNYIIKCSGEKGCEAYGSADENKLTEFYVHGHPDETNKLLDGVIECNFKVATMPCELIDSADKNSIYLNKYTNLLIQCSDEESGCQAYEGKGEINKPVYYLNTSPTVKNEGEYKNLLIECRETCQEYTGDTNQVYLNANFKTDANANGDDEHHLIICNGANCNLLSSTVESGKFEYYVNAGSSNEVLLKDTLIECSHTEEIRCEEKDITEIVNDTTVTEVFFINKIYDPEYDNENYVICCTTSTGCQPYNSKSKKERGLEDEEEEEEEINEDNEDNEDNNESMNEYYVNGGSIALLEDSLIKCIFGEQVASCSSDKENSGAQDKNVYLNAYSNDKIIRCTEAKGCYSVNVSNILTDKQSAYFINSNDKESESVIKCSTLNKCEITSEGLNEGNKVYLNANFDVNGDMENQLIHCQEGFCELLKSEANEEKDEFYYNGDPTDTEVLNNDIIKCHKKENEEGVFCELISPKPNEIYLNADFVENINVYQIIICSDQGCKETLVKEASETTIKFYVNSGALMTDKLKDTLILCDDNSKACRTLEAKNEEIYINNYTKQLIICTTKTGCIAKESNAKKDTNEYYLNASDLHTEGQEKLTDDLIKCSLGNNEIPQCYFQSGKPNEIYVNGYNPYPFMEGRLIYCQQTGGCKPRNIYPTMEEPLYFINSDDHTFMDDEGTAIPMELTPLQKSLIKCKNSGSNESPKVKCEVTDGKVGDIYRNGNFNRILDENQEELGDNTNHLIKCNESKGCELTSSNASEVLLPEYYINSGHLTRLNDAIIKCVLNNEEITCDIQSANINDIYINSNIDELDTLPLIKCAKSGCNTSKSAATEKSNEYYKNSGDVNEDVLVYDIIECSIKEEKIEENVEKENAEKEKRENERKSKEERKVNCRAMNEINPGTYINANYSPMGDNTQMILCISGIGCKGLKSQSTNKIMEYYANSESTDITNAIIFCHNTKCEKQTPETVPSYYVGVSLDEDEVTKGLIECVSEDSPCILRSPFTSTGYYLNAGYNKAINQTIRCDIEEGCQTLKVDLGYYVNAGNTEKPIIKCEKENAECEEEATKKCPTPEKSVGGDYCFEDNVLKFYPSSNSTSVTVNKSSDYYAYAKLAAGSFPGLKKETSTLYKITPYSINRFYQSGVVMIDKTGRLVDSTTFNQVDTTIYKCNDATKICTKRPNCNPLTYMYDSENKKALFCNEKSQLEYATFTGYVIDGDNMRGKGHRTSYLIKCENGEDCINIKPNQKDSFYENNGYNADKYALIQCQSNNCKVVEAHAGFYLGHSGQGVIQCTSETSCTFKKVLSKIKFINSGEKNPKDALIECQKNGECKLAKGKLGHYMTYTSKLLIQCTGQSTCKEITPTPNYYENADSTDEKSTIINCVESGNVVSCTLEVANNGFYSSSKPFIIIRCKNGNKCKPIKVNNGFFVGAVENTISNSGSKSNSNSKSRDIRDYNEFEDIYDIYELDNPEETQTLIARDIYEESTDSGWELLESDEIKEIFNIEEEETVVEDGDNIDELNQISRKRESEETHGIIRCVGGKCNALSIEEVAAIPICEFNKNKCYITLEYSMTESATTSLSAGNICTNSDRSIFYFATDTIVVKPNVIAGVTSTYVYTTTSTNCLEVNESLNDKYFTVDSSIYILDEGSVIQYTDPGYLFINTASNELVTTNDIKSYNDANVKLFYCNGLKCQIENLPNITTYYADVNKRILKYNPEKRDYSFAYDKDIKCIYKDSKCTPNADLKNQEFCITYKGELALINEDIKNRETGDCYKAKSITSNILGHYNPQRHLYQMNINAAQIIHDTGYFIVNLMNNNTVSMTNVKPRNNKLVLYGCQKSICDEYEPEEGIYYYDDRAKILLQYHEENDQWTKPKNSGYAFISLNPLDSYIYKFSIGRDDKVIIEGKVPDGYYYTVDGEMYSCDRDRKCQPIEDSGYYFTKAGQVYYCVYDSEEIYPTECTKQLCVSGQFYYINNKYYRCNPNSDLTQIYSRHCSRRDYSVLNFPVDLTDKYPDNVRRTMRNIIKNNNNSPVVSFPRSKKLLKSVSSIVTNCTYDVEETQVSFDLVCINNQVRISEEDAEVQICSIEQFGYIECIDDDNNPQKCNVSGALLIILRPSIFKIFLFTLFVYFTLYLNDFISTIG</sequence>
<keyword evidence="2" id="KW-1133">Transmembrane helix</keyword>
<feature type="signal peptide" evidence="3">
    <location>
        <begin position="1"/>
        <end position="25"/>
    </location>
</feature>
<proteinExistence type="predicted"/>
<feature type="transmembrane region" description="Helical" evidence="2">
    <location>
        <begin position="5065"/>
        <end position="5090"/>
    </location>
</feature>
<feature type="region of interest" description="Disordered" evidence="1">
    <location>
        <begin position="3826"/>
        <end position="3847"/>
    </location>
</feature>
<keyword evidence="3" id="KW-0732">Signal</keyword>
<keyword evidence="5" id="KW-1185">Reference proteome</keyword>
<feature type="compositionally biased region" description="Acidic residues" evidence="1">
    <location>
        <begin position="3223"/>
        <end position="3244"/>
    </location>
</feature>
<feature type="region of interest" description="Disordered" evidence="1">
    <location>
        <begin position="3213"/>
        <end position="3248"/>
    </location>
</feature>
<keyword evidence="2" id="KW-0472">Membrane</keyword>
<evidence type="ECO:0000313" key="5">
    <source>
        <dbReference type="Proteomes" id="UP000193920"/>
    </source>
</evidence>
<evidence type="ECO:0000313" key="4">
    <source>
        <dbReference type="EMBL" id="ORY58328.1"/>
    </source>
</evidence>
<accession>A0A1Y2DGE5</accession>
<keyword evidence="2" id="KW-0812">Transmembrane</keyword>
<feature type="chain" id="PRO_5012146785" evidence="3">
    <location>
        <begin position="26"/>
        <end position="5098"/>
    </location>
</feature>
<reference evidence="4 5" key="1">
    <citation type="submission" date="2016-08" db="EMBL/GenBank/DDBJ databases">
        <title>A Parts List for Fungal Cellulosomes Revealed by Comparative Genomics.</title>
        <authorList>
            <consortium name="DOE Joint Genome Institute"/>
            <person name="Haitjema C.H."/>
            <person name="Gilmore S.P."/>
            <person name="Henske J.K."/>
            <person name="Solomon K.V."/>
            <person name="De Groot R."/>
            <person name="Kuo A."/>
            <person name="Mondo S.J."/>
            <person name="Salamov A.A."/>
            <person name="Labutti K."/>
            <person name="Zhao Z."/>
            <person name="Chiniquy J."/>
            <person name="Barry K."/>
            <person name="Brewer H.M."/>
            <person name="Purvine S.O."/>
            <person name="Wright A.T."/>
            <person name="Boxma B."/>
            <person name="Van Alen T."/>
            <person name="Hackstein J.H."/>
            <person name="Baker S.E."/>
            <person name="Grigoriev I.V."/>
            <person name="O'Malley M.A."/>
        </authorList>
    </citation>
    <scope>NUCLEOTIDE SEQUENCE [LARGE SCALE GENOMIC DNA]</scope>
    <source>
        <strain evidence="4 5">G1</strain>
    </source>
</reference>
<organism evidence="4 5">
    <name type="scientific">Neocallimastix californiae</name>
    <dbReference type="NCBI Taxonomy" id="1754190"/>
    <lineage>
        <taxon>Eukaryota</taxon>
        <taxon>Fungi</taxon>
        <taxon>Fungi incertae sedis</taxon>
        <taxon>Chytridiomycota</taxon>
        <taxon>Chytridiomycota incertae sedis</taxon>
        <taxon>Neocallimastigomycetes</taxon>
        <taxon>Neocallimastigales</taxon>
        <taxon>Neocallimastigaceae</taxon>
        <taxon>Neocallimastix</taxon>
    </lineage>
</organism>
<dbReference type="EMBL" id="MCOG01000067">
    <property type="protein sequence ID" value="ORY58328.1"/>
    <property type="molecule type" value="Genomic_DNA"/>
</dbReference>
<gene>
    <name evidence="4" type="ORF">LY90DRAFT_250285</name>
</gene>